<dbReference type="GO" id="GO:0009279">
    <property type="term" value="C:cell outer membrane"/>
    <property type="evidence" value="ECO:0007669"/>
    <property type="project" value="TreeGrafter"/>
</dbReference>
<name>T2G9Q9_MEGG1</name>
<dbReference type="AlphaFoldDB" id="T2G9Q9"/>
<dbReference type="Pfam" id="PF07719">
    <property type="entry name" value="TPR_2"/>
    <property type="match status" value="1"/>
</dbReference>
<evidence type="ECO:0000256" key="1">
    <source>
        <dbReference type="ARBA" id="ARBA00022737"/>
    </source>
</evidence>
<feature type="region of interest" description="Disordered" evidence="4">
    <location>
        <begin position="311"/>
        <end position="337"/>
    </location>
</feature>
<proteinExistence type="predicted"/>
<evidence type="ECO:0000256" key="2">
    <source>
        <dbReference type="ARBA" id="ARBA00022803"/>
    </source>
</evidence>
<dbReference type="GO" id="GO:0046813">
    <property type="term" value="P:receptor-mediated virion attachment to host cell"/>
    <property type="evidence" value="ECO:0007669"/>
    <property type="project" value="TreeGrafter"/>
</dbReference>
<evidence type="ECO:0000313" key="7">
    <source>
        <dbReference type="Proteomes" id="UP000016587"/>
    </source>
</evidence>
<dbReference type="PATRIC" id="fig|1121448.10.peg.732"/>
<evidence type="ECO:0000256" key="5">
    <source>
        <dbReference type="SAM" id="SignalP"/>
    </source>
</evidence>
<reference evidence="7" key="2">
    <citation type="submission" date="2013-07" db="EMBL/GenBank/DDBJ databases">
        <authorList>
            <person name="Morais-Silva F.O."/>
            <person name="Rezende A.M."/>
            <person name="Pimentel C."/>
            <person name="Resende D.M."/>
            <person name="Santos C.I."/>
            <person name="Clemente C."/>
            <person name="de Oliveira L.M."/>
            <person name="da Silva S.M."/>
            <person name="Costa D.A."/>
            <person name="Varela-Raposo A."/>
            <person name="Horacio E.C.A."/>
            <person name="Matos M."/>
            <person name="Flores O."/>
            <person name="Ruiz J.C."/>
            <person name="Rodrigues-Pousada C."/>
        </authorList>
    </citation>
    <scope>NUCLEOTIDE SEQUENCE [LARGE SCALE GENOMIC DNA]</scope>
    <source>
        <strain evidence="7">ATCC 19364 / DSM 1382 / NCIMB 9332 / VKM B-1759</strain>
    </source>
</reference>
<dbReference type="Gene3D" id="1.25.40.10">
    <property type="entry name" value="Tetratricopeptide repeat domain"/>
    <property type="match status" value="3"/>
</dbReference>
<dbReference type="OrthoDB" id="5453542at2"/>
<dbReference type="InterPro" id="IPR011990">
    <property type="entry name" value="TPR-like_helical_dom_sf"/>
</dbReference>
<dbReference type="Proteomes" id="UP000016587">
    <property type="component" value="Chromosome"/>
</dbReference>
<dbReference type="eggNOG" id="COG0457">
    <property type="taxonomic scope" value="Bacteria"/>
</dbReference>
<gene>
    <name evidence="6" type="ORF">DGI_0725</name>
</gene>
<dbReference type="KEGG" id="dgg:DGI_0725"/>
<keyword evidence="5" id="KW-0732">Signal</keyword>
<dbReference type="Pfam" id="PF00515">
    <property type="entry name" value="TPR_1"/>
    <property type="match status" value="1"/>
</dbReference>
<dbReference type="PROSITE" id="PS50005">
    <property type="entry name" value="TPR"/>
    <property type="match status" value="6"/>
</dbReference>
<reference evidence="6 7" key="1">
    <citation type="journal article" date="2013" name="J. Bacteriol.">
        <title>Roles of HynAB and Ech, the only two hydrogenases found in the model sulfate reducer Desulfovibrio gigas.</title>
        <authorList>
            <person name="Morais-Silva F.O."/>
            <person name="Santos C.I."/>
            <person name="Rodrigues R."/>
            <person name="Pereira I.A."/>
            <person name="Rodrigues-Pousada C."/>
        </authorList>
    </citation>
    <scope>NUCLEOTIDE SEQUENCE [LARGE SCALE GENOMIC DNA]</scope>
    <source>
        <strain evidence="7">ATCC 19364 / DSM 1382 / NCIMB 9332 / VKM B-1759</strain>
    </source>
</reference>
<protein>
    <submittedName>
        <fullName evidence="6">Putative Tetratricopeptide TPR_1 repeat-containing protein</fullName>
    </submittedName>
</protein>
<feature type="repeat" description="TPR" evidence="3">
    <location>
        <begin position="275"/>
        <end position="308"/>
    </location>
</feature>
<feature type="signal peptide" evidence="5">
    <location>
        <begin position="1"/>
        <end position="21"/>
    </location>
</feature>
<keyword evidence="1" id="KW-0677">Repeat</keyword>
<feature type="repeat" description="TPR" evidence="3">
    <location>
        <begin position="241"/>
        <end position="274"/>
    </location>
</feature>
<keyword evidence="7" id="KW-1185">Reference proteome</keyword>
<dbReference type="InterPro" id="IPR013105">
    <property type="entry name" value="TPR_2"/>
</dbReference>
<evidence type="ECO:0000256" key="4">
    <source>
        <dbReference type="SAM" id="MobiDB-lite"/>
    </source>
</evidence>
<feature type="repeat" description="TPR" evidence="3">
    <location>
        <begin position="138"/>
        <end position="171"/>
    </location>
</feature>
<feature type="compositionally biased region" description="Low complexity" evidence="4">
    <location>
        <begin position="313"/>
        <end position="327"/>
    </location>
</feature>
<dbReference type="EMBL" id="CP006585">
    <property type="protein sequence ID" value="AGW12627.1"/>
    <property type="molecule type" value="Genomic_DNA"/>
</dbReference>
<dbReference type="HOGENOM" id="CLU_003728_2_4_7"/>
<feature type="repeat" description="TPR" evidence="3">
    <location>
        <begin position="70"/>
        <end position="103"/>
    </location>
</feature>
<accession>T2G9Q9</accession>
<dbReference type="PANTHER" id="PTHR44858:SF1">
    <property type="entry name" value="UDP-N-ACETYLGLUCOSAMINE--PEPTIDE N-ACETYLGLUCOSAMINYLTRANSFERASE SPINDLY-RELATED"/>
    <property type="match status" value="1"/>
</dbReference>
<dbReference type="STRING" id="1121448.DGI_0725"/>
<dbReference type="PANTHER" id="PTHR44858">
    <property type="entry name" value="TETRATRICOPEPTIDE REPEAT PROTEIN 6"/>
    <property type="match status" value="1"/>
</dbReference>
<keyword evidence="2 3" id="KW-0802">TPR repeat</keyword>
<feature type="repeat" description="TPR" evidence="3">
    <location>
        <begin position="207"/>
        <end position="240"/>
    </location>
</feature>
<organism evidence="6 7">
    <name type="scientific">Megalodesulfovibrio gigas (strain ATCC 19364 / DSM 1382 / NCIMB 9332 / VKM B-1759)</name>
    <name type="common">Desulfovibrio gigas</name>
    <dbReference type="NCBI Taxonomy" id="1121448"/>
    <lineage>
        <taxon>Bacteria</taxon>
        <taxon>Pseudomonadati</taxon>
        <taxon>Thermodesulfobacteriota</taxon>
        <taxon>Desulfovibrionia</taxon>
        <taxon>Desulfovibrionales</taxon>
        <taxon>Desulfovibrionaceae</taxon>
        <taxon>Megalodesulfovibrio</taxon>
    </lineage>
</organism>
<feature type="chain" id="PRO_5004588180" evidence="5">
    <location>
        <begin position="22"/>
        <end position="337"/>
    </location>
</feature>
<dbReference type="Pfam" id="PF13414">
    <property type="entry name" value="TPR_11"/>
    <property type="match status" value="1"/>
</dbReference>
<evidence type="ECO:0000256" key="3">
    <source>
        <dbReference type="PROSITE-ProRule" id="PRU00339"/>
    </source>
</evidence>
<dbReference type="InterPro" id="IPR050498">
    <property type="entry name" value="Ycf3"/>
</dbReference>
<sequence>MEIMLLRVVLLLALCLLAGHAATAPQAAFAGPLQDAIAGYKALEQGDYDKGIELITKALQSGKLGPENLPIAYYNRGNAWYHKKDLAKALEDLNLALEKNPSFAEALIKRGQIFKDKNDYAAAMADLDQAVALAPENPKAYFVRGLLYSLNGDAAKAMEDFADASRLDPRFVITPLLEAVLAVGEELGIKFMTKAIESDKLGPNNLALTYYYRGRAWYALGGYEQALNDFTNAVVQNPTLHQAYAARGDIWKEKEQFLQAATDYSHAITLLPGNATLHFNRGYALSLAGNHAQALRDFELARELDPSLEMPDLDTLQQHQTATQQQDSPGTPPLPRD</sequence>
<dbReference type="SMART" id="SM00028">
    <property type="entry name" value="TPR"/>
    <property type="match status" value="6"/>
</dbReference>
<dbReference type="SUPFAM" id="SSF48452">
    <property type="entry name" value="TPR-like"/>
    <property type="match status" value="2"/>
</dbReference>
<dbReference type="RefSeq" id="WP_021759307.1">
    <property type="nucleotide sequence ID" value="NC_022444.1"/>
</dbReference>
<feature type="repeat" description="TPR" evidence="3">
    <location>
        <begin position="104"/>
        <end position="137"/>
    </location>
</feature>
<evidence type="ECO:0000313" key="6">
    <source>
        <dbReference type="EMBL" id="AGW12627.1"/>
    </source>
</evidence>
<dbReference type="InterPro" id="IPR019734">
    <property type="entry name" value="TPR_rpt"/>
</dbReference>